<dbReference type="CDD" id="cd03034">
    <property type="entry name" value="ArsC_ArsC"/>
    <property type="match status" value="1"/>
</dbReference>
<dbReference type="Proteomes" id="UP000574761">
    <property type="component" value="Unassembled WGS sequence"/>
</dbReference>
<evidence type="ECO:0000313" key="8">
    <source>
        <dbReference type="EMBL" id="MBB3975051.1"/>
    </source>
</evidence>
<dbReference type="InterPro" id="IPR006660">
    <property type="entry name" value="Arsenate_reductase-like"/>
</dbReference>
<evidence type="ECO:0000313" key="9">
    <source>
        <dbReference type="Proteomes" id="UP000574761"/>
    </source>
</evidence>
<keyword evidence="3 7" id="KW-0560">Oxidoreductase</keyword>
<organism evidence="8 9">
    <name type="scientific">Mycoplana azooxidifex</name>
    <dbReference type="NCBI Taxonomy" id="1636188"/>
    <lineage>
        <taxon>Bacteria</taxon>
        <taxon>Pseudomonadati</taxon>
        <taxon>Pseudomonadota</taxon>
        <taxon>Alphaproteobacteria</taxon>
        <taxon>Hyphomicrobiales</taxon>
        <taxon>Rhizobiaceae</taxon>
        <taxon>Mycoplana</taxon>
    </lineage>
</organism>
<comment type="caution">
    <text evidence="8">The sequence shown here is derived from an EMBL/GenBank/DDBJ whole genome shotgun (WGS) entry which is preliminary data.</text>
</comment>
<dbReference type="PANTHER" id="PTHR30041:SF5">
    <property type="entry name" value="ARSENATE REDUCTASE-RELATED"/>
    <property type="match status" value="1"/>
</dbReference>
<comment type="similarity">
    <text evidence="1 6 7">Belongs to the ArsC family.</text>
</comment>
<dbReference type="Gene3D" id="3.40.30.10">
    <property type="entry name" value="Glutaredoxin"/>
    <property type="match status" value="1"/>
</dbReference>
<dbReference type="AlphaFoldDB" id="A0A7W6D1N1"/>
<dbReference type="RefSeq" id="WP_183798001.1">
    <property type="nucleotide sequence ID" value="NZ_JACIEE010000001.1"/>
</dbReference>
<dbReference type="SUPFAM" id="SSF52833">
    <property type="entry name" value="Thioredoxin-like"/>
    <property type="match status" value="1"/>
</dbReference>
<evidence type="ECO:0000256" key="5">
    <source>
        <dbReference type="ARBA" id="ARBA00039879"/>
    </source>
</evidence>
<dbReference type="PROSITE" id="PS51353">
    <property type="entry name" value="ARSC"/>
    <property type="match status" value="1"/>
</dbReference>
<protein>
    <recommendedName>
        <fullName evidence="5 7">Arsenate reductase</fullName>
        <ecNumber evidence="4 7">1.20.4.1</ecNumber>
    </recommendedName>
</protein>
<dbReference type="GO" id="GO:0008794">
    <property type="term" value="F:arsenate reductase (glutaredoxin) activity"/>
    <property type="evidence" value="ECO:0007669"/>
    <property type="project" value="UniProtKB-UniRule"/>
</dbReference>
<dbReference type="NCBIfam" id="TIGR00014">
    <property type="entry name" value="arsC"/>
    <property type="match status" value="1"/>
</dbReference>
<gene>
    <name evidence="8" type="ORF">GGQ64_000227</name>
</gene>
<evidence type="ECO:0000256" key="7">
    <source>
        <dbReference type="RuleBase" id="RU362029"/>
    </source>
</evidence>
<dbReference type="PANTHER" id="PTHR30041">
    <property type="entry name" value="ARSENATE REDUCTASE"/>
    <property type="match status" value="1"/>
</dbReference>
<dbReference type="GO" id="GO:0046685">
    <property type="term" value="P:response to arsenic-containing substance"/>
    <property type="evidence" value="ECO:0007669"/>
    <property type="project" value="UniProtKB-KW"/>
</dbReference>
<comment type="catalytic activity">
    <reaction evidence="7">
        <text>[glutaredoxin]-dithiol + arsenate + glutathione + H(+) = glutathionyl-S-S-[glutaredoxin] + arsenite + H2O</text>
        <dbReference type="Rhea" id="RHEA:22016"/>
        <dbReference type="Rhea" id="RHEA-COMP:10729"/>
        <dbReference type="Rhea" id="RHEA-COMP:17668"/>
        <dbReference type="ChEBI" id="CHEBI:15377"/>
        <dbReference type="ChEBI" id="CHEBI:15378"/>
        <dbReference type="ChEBI" id="CHEBI:29242"/>
        <dbReference type="ChEBI" id="CHEBI:29950"/>
        <dbReference type="ChEBI" id="CHEBI:48597"/>
        <dbReference type="ChEBI" id="CHEBI:57925"/>
        <dbReference type="ChEBI" id="CHEBI:146199"/>
        <dbReference type="EC" id="1.20.4.1"/>
    </reaction>
</comment>
<evidence type="ECO:0000256" key="3">
    <source>
        <dbReference type="ARBA" id="ARBA00023002"/>
    </source>
</evidence>
<evidence type="ECO:0000256" key="2">
    <source>
        <dbReference type="ARBA" id="ARBA00022849"/>
    </source>
</evidence>
<dbReference type="InterPro" id="IPR036249">
    <property type="entry name" value="Thioredoxin-like_sf"/>
</dbReference>
<dbReference type="Pfam" id="PF03960">
    <property type="entry name" value="ArsC"/>
    <property type="match status" value="1"/>
</dbReference>
<evidence type="ECO:0000256" key="1">
    <source>
        <dbReference type="ARBA" id="ARBA00007198"/>
    </source>
</evidence>
<dbReference type="InterPro" id="IPR006659">
    <property type="entry name" value="Arsenate_reductase"/>
</dbReference>
<evidence type="ECO:0000256" key="6">
    <source>
        <dbReference type="PROSITE-ProRule" id="PRU01282"/>
    </source>
</evidence>
<dbReference type="EMBL" id="JACIEE010000001">
    <property type="protein sequence ID" value="MBB3975051.1"/>
    <property type="molecule type" value="Genomic_DNA"/>
</dbReference>
<evidence type="ECO:0000256" key="4">
    <source>
        <dbReference type="ARBA" id="ARBA00038969"/>
    </source>
</evidence>
<name>A0A7W6D1N1_9HYPH</name>
<reference evidence="8 9" key="1">
    <citation type="submission" date="2020-08" db="EMBL/GenBank/DDBJ databases">
        <title>Genomic Encyclopedia of Type Strains, Phase IV (KMG-IV): sequencing the most valuable type-strain genomes for metagenomic binning, comparative biology and taxonomic classification.</title>
        <authorList>
            <person name="Goeker M."/>
        </authorList>
    </citation>
    <scope>NUCLEOTIDE SEQUENCE [LARGE SCALE GENOMIC DNA]</scope>
    <source>
        <strain evidence="8 9">DSM 100211</strain>
    </source>
</reference>
<keyword evidence="2" id="KW-0059">Arsenical resistance</keyword>
<accession>A0A7W6D1N1</accession>
<proteinExistence type="inferred from homology"/>
<keyword evidence="9" id="KW-1185">Reference proteome</keyword>
<dbReference type="EC" id="1.20.4.1" evidence="4 7"/>
<sequence length="115" mass="13192">MTIQILHNPRCSISRNVLARIRDTGQEPEIVEYLKNPPTREELLGILMAMEAEPRDILRTKEPLARALGLLDPQRSDREIMDAMLANPILIERPIVMTRKGARLCRPVEKLDEIL</sequence>